<dbReference type="Proteomes" id="UP000887023">
    <property type="component" value="Chromosome"/>
</dbReference>
<dbReference type="RefSeq" id="WP_066471386.1">
    <property type="nucleotide sequence ID" value="NZ_CBCRUZ010000008.1"/>
</dbReference>
<sequence>MNGADGDVDRVAEVGLFGRVPPPVKELLVALVVVVTVLMRVPEQVGDRTPLGYLAVLVPAGLIMLRHRRPWAVLAACVVLQCVAATTFSISPFTSLACMIAVYTVSVAYERRTAVITGVTVAVPLVVVSGIAVGRVTDPMVVPIAVQIAFAVALGQAVRVRRAYIAEITDRALRAEATREAEASRRVAEDRLRVARDLHDAVAHQITVISLNAGVASSTIRTRPEAAAEALLTVRESARLVLREIGDLLATLRSPEEAAEPVRALGLGGVADLVADFTRNGLQTTLEVCGDVSALPPAVDITAFRVIQEGLTNALRHGTGTAQVRVVVDAAELAVTISNPISSSTDGPRDDPGRELVAAGSSGLGSGHGLVGMAERAASLRGTFTHGRRGSADLFVVDARLPLGTPGPAAEKVRETRKGLR</sequence>
<keyword evidence="8" id="KW-0902">Two-component regulatory system</keyword>
<keyword evidence="13" id="KW-1185">Reference proteome</keyword>
<evidence type="ECO:0000256" key="5">
    <source>
        <dbReference type="ARBA" id="ARBA00022741"/>
    </source>
</evidence>
<dbReference type="SUPFAM" id="SSF55874">
    <property type="entry name" value="ATPase domain of HSP90 chaperone/DNA topoisomerase II/histidine kinase"/>
    <property type="match status" value="1"/>
</dbReference>
<feature type="transmembrane region" description="Helical" evidence="10">
    <location>
        <begin position="140"/>
        <end position="158"/>
    </location>
</feature>
<gene>
    <name evidence="12" type="ORF">KV203_15090</name>
</gene>
<evidence type="ECO:0000256" key="7">
    <source>
        <dbReference type="ARBA" id="ARBA00022840"/>
    </source>
</evidence>
<dbReference type="PANTHER" id="PTHR24421">
    <property type="entry name" value="NITRATE/NITRITE SENSOR PROTEIN NARX-RELATED"/>
    <property type="match status" value="1"/>
</dbReference>
<reference evidence="12" key="1">
    <citation type="submission" date="2021-07" db="EMBL/GenBank/DDBJ databases">
        <title>Candidatus Kaistella beijingensis sp. nov. isolated from a municipal wastewater treatment plant is involved in sludge foaming.</title>
        <authorList>
            <person name="Song Y."/>
            <person name="Liu S.-J."/>
        </authorList>
    </citation>
    <scope>NUCLEOTIDE SEQUENCE</scope>
    <source>
        <strain evidence="12">DSM 43998</strain>
    </source>
</reference>
<accession>A0ABX8S5R2</accession>
<evidence type="ECO:0000259" key="11">
    <source>
        <dbReference type="Pfam" id="PF07730"/>
    </source>
</evidence>
<evidence type="ECO:0000256" key="9">
    <source>
        <dbReference type="SAM" id="MobiDB-lite"/>
    </source>
</evidence>
<keyword evidence="5" id="KW-0547">Nucleotide-binding</keyword>
<feature type="transmembrane region" description="Helical" evidence="10">
    <location>
        <begin position="73"/>
        <end position="102"/>
    </location>
</feature>
<feature type="domain" description="Signal transduction histidine kinase subgroup 3 dimerisation and phosphoacceptor" evidence="11">
    <location>
        <begin position="191"/>
        <end position="256"/>
    </location>
</feature>
<dbReference type="GO" id="GO:0016301">
    <property type="term" value="F:kinase activity"/>
    <property type="evidence" value="ECO:0007669"/>
    <property type="project" value="UniProtKB-KW"/>
</dbReference>
<evidence type="ECO:0000256" key="4">
    <source>
        <dbReference type="ARBA" id="ARBA00022679"/>
    </source>
</evidence>
<comment type="catalytic activity">
    <reaction evidence="1">
        <text>ATP + protein L-histidine = ADP + protein N-phospho-L-histidine.</text>
        <dbReference type="EC" id="2.7.13.3"/>
    </reaction>
</comment>
<dbReference type="PANTHER" id="PTHR24421:SF10">
    <property type="entry name" value="NITRATE_NITRITE SENSOR PROTEIN NARQ"/>
    <property type="match status" value="1"/>
</dbReference>
<keyword evidence="4" id="KW-0808">Transferase</keyword>
<dbReference type="InterPro" id="IPR036890">
    <property type="entry name" value="HATPase_C_sf"/>
</dbReference>
<evidence type="ECO:0000256" key="1">
    <source>
        <dbReference type="ARBA" id="ARBA00000085"/>
    </source>
</evidence>
<evidence type="ECO:0000313" key="13">
    <source>
        <dbReference type="Proteomes" id="UP000887023"/>
    </source>
</evidence>
<evidence type="ECO:0000256" key="6">
    <source>
        <dbReference type="ARBA" id="ARBA00022777"/>
    </source>
</evidence>
<name>A0ABX8S5R2_9ACTN</name>
<evidence type="ECO:0000256" key="3">
    <source>
        <dbReference type="ARBA" id="ARBA00022553"/>
    </source>
</evidence>
<keyword evidence="10" id="KW-1133">Transmembrane helix</keyword>
<evidence type="ECO:0000256" key="2">
    <source>
        <dbReference type="ARBA" id="ARBA00012438"/>
    </source>
</evidence>
<dbReference type="Gene3D" id="3.30.565.10">
    <property type="entry name" value="Histidine kinase-like ATPase, C-terminal domain"/>
    <property type="match status" value="1"/>
</dbReference>
<dbReference type="InterPro" id="IPR011712">
    <property type="entry name" value="Sig_transdc_His_kin_sub3_dim/P"/>
</dbReference>
<keyword evidence="10" id="KW-0812">Transmembrane</keyword>
<proteinExistence type="predicted"/>
<evidence type="ECO:0000313" key="12">
    <source>
        <dbReference type="EMBL" id="QXQ13194.1"/>
    </source>
</evidence>
<keyword evidence="7" id="KW-0067">ATP-binding</keyword>
<dbReference type="EC" id="2.7.13.3" evidence="2"/>
<feature type="region of interest" description="Disordered" evidence="9">
    <location>
        <begin position="339"/>
        <end position="365"/>
    </location>
</feature>
<keyword evidence="10" id="KW-0472">Membrane</keyword>
<protein>
    <recommendedName>
        <fullName evidence="2">histidine kinase</fullName>
        <ecNumber evidence="2">2.7.13.3</ecNumber>
    </recommendedName>
</protein>
<evidence type="ECO:0000256" key="8">
    <source>
        <dbReference type="ARBA" id="ARBA00023012"/>
    </source>
</evidence>
<evidence type="ECO:0000256" key="10">
    <source>
        <dbReference type="SAM" id="Phobius"/>
    </source>
</evidence>
<keyword evidence="3" id="KW-0597">Phosphoprotein</keyword>
<feature type="transmembrane region" description="Helical" evidence="10">
    <location>
        <begin position="114"/>
        <end position="134"/>
    </location>
</feature>
<organism evidence="12 13">
    <name type="scientific">Skermania pinensis</name>
    <dbReference type="NCBI Taxonomy" id="39122"/>
    <lineage>
        <taxon>Bacteria</taxon>
        <taxon>Bacillati</taxon>
        <taxon>Actinomycetota</taxon>
        <taxon>Actinomycetes</taxon>
        <taxon>Mycobacteriales</taxon>
        <taxon>Gordoniaceae</taxon>
        <taxon>Skermania</taxon>
    </lineage>
</organism>
<keyword evidence="6 12" id="KW-0418">Kinase</keyword>
<dbReference type="EMBL" id="CP079105">
    <property type="protein sequence ID" value="QXQ13194.1"/>
    <property type="molecule type" value="Genomic_DNA"/>
</dbReference>
<dbReference type="InterPro" id="IPR050482">
    <property type="entry name" value="Sensor_HK_TwoCompSys"/>
</dbReference>
<dbReference type="Gene3D" id="1.20.5.1930">
    <property type="match status" value="1"/>
</dbReference>
<dbReference type="Pfam" id="PF07730">
    <property type="entry name" value="HisKA_3"/>
    <property type="match status" value="1"/>
</dbReference>